<dbReference type="PANTHER" id="PTHR43798">
    <property type="entry name" value="MONOACYLGLYCEROL LIPASE"/>
    <property type="match status" value="1"/>
</dbReference>
<dbReference type="Pfam" id="PF12697">
    <property type="entry name" value="Abhydrolase_6"/>
    <property type="match status" value="1"/>
</dbReference>
<dbReference type="EMBL" id="DF967972">
    <property type="protein sequence ID" value="GAP13317.1"/>
    <property type="molecule type" value="Genomic_DNA"/>
</dbReference>
<dbReference type="PRINTS" id="PR00111">
    <property type="entry name" value="ABHYDROLASE"/>
</dbReference>
<dbReference type="InterPro" id="IPR029058">
    <property type="entry name" value="AB_hydrolase_fold"/>
</dbReference>
<dbReference type="PANTHER" id="PTHR43798:SF33">
    <property type="entry name" value="HYDROLASE, PUTATIVE (AFU_ORTHOLOGUE AFUA_2G14860)-RELATED"/>
    <property type="match status" value="1"/>
</dbReference>
<dbReference type="AlphaFoldDB" id="A0A0S7BHS1"/>
<evidence type="ECO:0000313" key="3">
    <source>
        <dbReference type="Proteomes" id="UP000055060"/>
    </source>
</evidence>
<feature type="domain" description="AB hydrolase-1" evidence="1">
    <location>
        <begin position="57"/>
        <end position="278"/>
    </location>
</feature>
<dbReference type="GO" id="GO:0016020">
    <property type="term" value="C:membrane"/>
    <property type="evidence" value="ECO:0007669"/>
    <property type="project" value="TreeGrafter"/>
</dbReference>
<keyword evidence="2" id="KW-0378">Hydrolase</keyword>
<organism evidence="2">
    <name type="scientific">Longilinea arvoryzae</name>
    <dbReference type="NCBI Taxonomy" id="360412"/>
    <lineage>
        <taxon>Bacteria</taxon>
        <taxon>Bacillati</taxon>
        <taxon>Chloroflexota</taxon>
        <taxon>Anaerolineae</taxon>
        <taxon>Anaerolineales</taxon>
        <taxon>Anaerolineaceae</taxon>
        <taxon>Longilinea</taxon>
    </lineage>
</organism>
<dbReference type="Proteomes" id="UP000055060">
    <property type="component" value="Unassembled WGS sequence"/>
</dbReference>
<name>A0A0S7BHS1_9CHLR</name>
<sequence>MTKTPVIFKSAAGREAILAIYPEILARWPQPFETLRIPSRLGNTFVAACGDPAARPLILLHGSSSNVLMWTGDVQEYAQHFRIYAPDIPGEPGQSEPVRPPLAESAYSDWLLDLFQELGIQDACLAGISLGGWMALKFATAHPERVQGLALMCPAGICPQKMSFLVKTILYSLDGKNGRDSILRMVYSGVPIPDELMAYIHRISEQFSPRMEVIPLFSDAELGRLDMPVLLYAGEKDTLLPSQKTAERLGRLLPHAEIHLLPDAGHVLVGLAGPIDAFFRKNRQPAITGQSLLDS</sequence>
<dbReference type="Gene3D" id="3.40.50.1820">
    <property type="entry name" value="alpha/beta hydrolase"/>
    <property type="match status" value="1"/>
</dbReference>
<evidence type="ECO:0000259" key="1">
    <source>
        <dbReference type="Pfam" id="PF12697"/>
    </source>
</evidence>
<gene>
    <name evidence="2" type="ORF">LARV_01070</name>
</gene>
<reference evidence="2" key="1">
    <citation type="submission" date="2015-07" db="EMBL/GenBank/DDBJ databases">
        <title>Draft Genome Sequences of Anaerolinea thermolimosa IMO-1, Bellilinea caldifistulae GOMI-1, Leptolinea tardivitalis YMTK-2, Levilinea saccharolytica KIBI-1,Longilinea arvoryzae KOME-1, Previously Described as Members of the Anaerolineaceae (Chloroflexi).</title>
        <authorList>
            <person name="Sekiguchi Y."/>
            <person name="Ohashi A."/>
            <person name="Matsuura N."/>
            <person name="Tourlousse M.D."/>
        </authorList>
    </citation>
    <scope>NUCLEOTIDE SEQUENCE [LARGE SCALE GENOMIC DNA]</scope>
    <source>
        <strain evidence="2">KOME-1</strain>
    </source>
</reference>
<evidence type="ECO:0000313" key="2">
    <source>
        <dbReference type="EMBL" id="GAP13317.1"/>
    </source>
</evidence>
<dbReference type="GO" id="GO:0016787">
    <property type="term" value="F:hydrolase activity"/>
    <property type="evidence" value="ECO:0007669"/>
    <property type="project" value="UniProtKB-KW"/>
</dbReference>
<dbReference type="InterPro" id="IPR000073">
    <property type="entry name" value="AB_hydrolase_1"/>
</dbReference>
<dbReference type="InterPro" id="IPR050266">
    <property type="entry name" value="AB_hydrolase_sf"/>
</dbReference>
<proteinExistence type="predicted"/>
<protein>
    <submittedName>
        <fullName evidence="2">Predicted hydrolase</fullName>
    </submittedName>
</protein>
<dbReference type="RefSeq" id="WP_075072663.1">
    <property type="nucleotide sequence ID" value="NZ_DF967972.1"/>
</dbReference>
<dbReference type="SUPFAM" id="SSF53474">
    <property type="entry name" value="alpha/beta-Hydrolases"/>
    <property type="match status" value="1"/>
</dbReference>
<dbReference type="STRING" id="360412.LARV_01070"/>
<keyword evidence="3" id="KW-1185">Reference proteome</keyword>
<accession>A0A0S7BHS1</accession>